<comment type="caution">
    <text evidence="1">The sequence shown here is derived from an EMBL/GenBank/DDBJ whole genome shotgun (WGS) entry which is preliminary data.</text>
</comment>
<gene>
    <name evidence="1" type="ORF">TNCV_2177511</name>
</gene>
<sequence length="168" mass="19476">MDEDGKNRVQFLMMFDGKRFTEIVKDISDVQFEDIIAKLEAPEKNTDGNNMFIEFSVNIDVFEKRYWQEWVDKSIFQHHDGSGRPRATADEEDRLIIISVVTAPDSSLSTIRHENARPHVTRVAMNCLTACQTLPLPTRSPDLSSIEHVWDMKRRQLHLPRDVNDLAH</sequence>
<dbReference type="InterPro" id="IPR036397">
    <property type="entry name" value="RNaseH_sf"/>
</dbReference>
<organism evidence="1 2">
    <name type="scientific">Trichonephila clavipes</name>
    <name type="common">Golden silk orbweaver</name>
    <name type="synonym">Nephila clavipes</name>
    <dbReference type="NCBI Taxonomy" id="2585209"/>
    <lineage>
        <taxon>Eukaryota</taxon>
        <taxon>Metazoa</taxon>
        <taxon>Ecdysozoa</taxon>
        <taxon>Arthropoda</taxon>
        <taxon>Chelicerata</taxon>
        <taxon>Arachnida</taxon>
        <taxon>Araneae</taxon>
        <taxon>Araneomorphae</taxon>
        <taxon>Entelegynae</taxon>
        <taxon>Araneoidea</taxon>
        <taxon>Nephilidae</taxon>
        <taxon>Trichonephila</taxon>
    </lineage>
</organism>
<dbReference type="GO" id="GO:0003676">
    <property type="term" value="F:nucleic acid binding"/>
    <property type="evidence" value="ECO:0007669"/>
    <property type="project" value="InterPro"/>
</dbReference>
<proteinExistence type="predicted"/>
<keyword evidence="2" id="KW-1185">Reference proteome</keyword>
<evidence type="ECO:0000313" key="2">
    <source>
        <dbReference type="Proteomes" id="UP000887159"/>
    </source>
</evidence>
<dbReference type="AlphaFoldDB" id="A0A8X6VU62"/>
<name>A0A8X6VU62_TRICX</name>
<protein>
    <submittedName>
        <fullName evidence="1">Uncharacterized protein</fullName>
    </submittedName>
</protein>
<accession>A0A8X6VU62</accession>
<dbReference type="EMBL" id="BMAU01021361">
    <property type="protein sequence ID" value="GFY22490.1"/>
    <property type="molecule type" value="Genomic_DNA"/>
</dbReference>
<dbReference type="Gene3D" id="3.30.420.10">
    <property type="entry name" value="Ribonuclease H-like superfamily/Ribonuclease H"/>
    <property type="match status" value="1"/>
</dbReference>
<evidence type="ECO:0000313" key="1">
    <source>
        <dbReference type="EMBL" id="GFY22490.1"/>
    </source>
</evidence>
<reference evidence="1" key="1">
    <citation type="submission" date="2020-08" db="EMBL/GenBank/DDBJ databases">
        <title>Multicomponent nature underlies the extraordinary mechanical properties of spider dragline silk.</title>
        <authorList>
            <person name="Kono N."/>
            <person name="Nakamura H."/>
            <person name="Mori M."/>
            <person name="Yoshida Y."/>
            <person name="Ohtoshi R."/>
            <person name="Malay A.D."/>
            <person name="Moran D.A.P."/>
            <person name="Tomita M."/>
            <person name="Numata K."/>
            <person name="Arakawa K."/>
        </authorList>
    </citation>
    <scope>NUCLEOTIDE SEQUENCE</scope>
</reference>
<dbReference type="Proteomes" id="UP000887159">
    <property type="component" value="Unassembled WGS sequence"/>
</dbReference>